<dbReference type="PANTHER" id="PTHR22921">
    <property type="entry name" value="PROTEIN CBG20088-RELATED"/>
    <property type="match status" value="1"/>
</dbReference>
<evidence type="ECO:0000313" key="2">
    <source>
        <dbReference type="EMBL" id="KAF1767164.1"/>
    </source>
</evidence>
<dbReference type="PANTHER" id="PTHR22921:SF27">
    <property type="entry name" value="C2H2-TYPE DOMAIN-CONTAINING PROTEIN-RELATED"/>
    <property type="match status" value="1"/>
</dbReference>
<protein>
    <submittedName>
        <fullName evidence="2">Uncharacterized protein</fullName>
    </submittedName>
</protein>
<dbReference type="AlphaFoldDB" id="A0A6A5HKP2"/>
<evidence type="ECO:0000313" key="3">
    <source>
        <dbReference type="Proteomes" id="UP000483820"/>
    </source>
</evidence>
<feature type="region of interest" description="Disordered" evidence="1">
    <location>
        <begin position="16"/>
        <end position="52"/>
    </location>
</feature>
<accession>A0A6A5HKP2</accession>
<dbReference type="KEGG" id="crq:GCK72_007123"/>
<sequence>MYSFIASKGIAFYQDENASEEEVEKEGEREEHYYEEAQEQEGQEQEKKEQDVEEAFNEKLDVRYAENEEGGVHFDLKAAQKHDLGAFLPGGKSLFLTSLLTPAVLQQCSGETVTQGIEKTINTLLNEVSIRDPFFIIYGTSVSARSCQYPQIETRFYDVFGQVLQKGLKVPDSVFTMGQLVTKIRGATKNFISRKRTNRVLVEDLLADFTSYSRRNKLFQFEEPPVHVNCPWADFVNSNEAEESISTQHIKDLNFFI</sequence>
<evidence type="ECO:0000256" key="1">
    <source>
        <dbReference type="SAM" id="MobiDB-lite"/>
    </source>
</evidence>
<dbReference type="Proteomes" id="UP000483820">
    <property type="component" value="Chromosome II"/>
</dbReference>
<dbReference type="CTD" id="9826153"/>
<gene>
    <name evidence="2" type="ORF">GCK72_007123</name>
</gene>
<comment type="caution">
    <text evidence="2">The sequence shown here is derived from an EMBL/GenBank/DDBJ whole genome shotgun (WGS) entry which is preliminary data.</text>
</comment>
<name>A0A6A5HKP2_CAERE</name>
<organism evidence="2 3">
    <name type="scientific">Caenorhabditis remanei</name>
    <name type="common">Caenorhabditis vulgaris</name>
    <dbReference type="NCBI Taxonomy" id="31234"/>
    <lineage>
        <taxon>Eukaryota</taxon>
        <taxon>Metazoa</taxon>
        <taxon>Ecdysozoa</taxon>
        <taxon>Nematoda</taxon>
        <taxon>Chromadorea</taxon>
        <taxon>Rhabditida</taxon>
        <taxon>Rhabditina</taxon>
        <taxon>Rhabditomorpha</taxon>
        <taxon>Rhabditoidea</taxon>
        <taxon>Rhabditidae</taxon>
        <taxon>Peloderinae</taxon>
        <taxon>Caenorhabditis</taxon>
    </lineage>
</organism>
<proteinExistence type="predicted"/>
<dbReference type="RefSeq" id="XP_053590188.1">
    <property type="nucleotide sequence ID" value="XM_053725994.1"/>
</dbReference>
<dbReference type="GeneID" id="9826153"/>
<reference evidence="2 3" key="1">
    <citation type="submission" date="2019-12" db="EMBL/GenBank/DDBJ databases">
        <title>Chromosome-level assembly of the Caenorhabditis remanei genome.</title>
        <authorList>
            <person name="Teterina A.A."/>
            <person name="Willis J.H."/>
            <person name="Phillips P.C."/>
        </authorList>
    </citation>
    <scope>NUCLEOTIDE SEQUENCE [LARGE SCALE GENOMIC DNA]</scope>
    <source>
        <strain evidence="2 3">PX506</strain>
        <tissue evidence="2">Whole organism</tissue>
    </source>
</reference>
<feature type="compositionally biased region" description="Basic and acidic residues" evidence="1">
    <location>
        <begin position="26"/>
        <end position="35"/>
    </location>
</feature>
<dbReference type="EMBL" id="WUAV01000002">
    <property type="protein sequence ID" value="KAF1767164.1"/>
    <property type="molecule type" value="Genomic_DNA"/>
</dbReference>